<feature type="domain" description="ResB-like" evidence="7">
    <location>
        <begin position="420"/>
        <end position="485"/>
    </location>
</feature>
<feature type="transmembrane region" description="Helical" evidence="6">
    <location>
        <begin position="506"/>
        <end position="525"/>
    </location>
</feature>
<keyword evidence="5 6" id="KW-0472">Membrane</keyword>
<dbReference type="GO" id="GO:0017004">
    <property type="term" value="P:cytochrome complex assembly"/>
    <property type="evidence" value="ECO:0007669"/>
    <property type="project" value="UniProtKB-KW"/>
</dbReference>
<evidence type="ECO:0000256" key="2">
    <source>
        <dbReference type="ARBA" id="ARBA00022692"/>
    </source>
</evidence>
<keyword evidence="9" id="KW-1185">Reference proteome</keyword>
<keyword evidence="2 6" id="KW-0812">Transmembrane</keyword>
<dbReference type="KEGG" id="psti:SOO65_11900"/>
<feature type="transmembrane region" description="Helical" evidence="6">
    <location>
        <begin position="83"/>
        <end position="103"/>
    </location>
</feature>
<dbReference type="InterPro" id="IPR007816">
    <property type="entry name" value="ResB-like_domain"/>
</dbReference>
<evidence type="ECO:0000313" key="8">
    <source>
        <dbReference type="EMBL" id="WPU63390.1"/>
    </source>
</evidence>
<evidence type="ECO:0000256" key="3">
    <source>
        <dbReference type="ARBA" id="ARBA00022748"/>
    </source>
</evidence>
<evidence type="ECO:0000256" key="1">
    <source>
        <dbReference type="ARBA" id="ARBA00004141"/>
    </source>
</evidence>
<evidence type="ECO:0000256" key="6">
    <source>
        <dbReference type="SAM" id="Phobius"/>
    </source>
</evidence>
<name>A0AAX4HJK4_9BACT</name>
<keyword evidence="4 6" id="KW-1133">Transmembrane helix</keyword>
<feature type="transmembrane region" description="Helical" evidence="6">
    <location>
        <begin position="12"/>
        <end position="35"/>
    </location>
</feature>
<evidence type="ECO:0000256" key="4">
    <source>
        <dbReference type="ARBA" id="ARBA00022989"/>
    </source>
</evidence>
<organism evidence="8 9">
    <name type="scientific">Peredibacter starrii</name>
    <dbReference type="NCBI Taxonomy" id="28202"/>
    <lineage>
        <taxon>Bacteria</taxon>
        <taxon>Pseudomonadati</taxon>
        <taxon>Bdellovibrionota</taxon>
        <taxon>Bacteriovoracia</taxon>
        <taxon>Bacteriovoracales</taxon>
        <taxon>Bacteriovoracaceae</taxon>
        <taxon>Peredibacter</taxon>
    </lineage>
</organism>
<reference evidence="8 9" key="1">
    <citation type="submission" date="2023-11" db="EMBL/GenBank/DDBJ databases">
        <title>Peredibacter starrii A3.12.</title>
        <authorList>
            <person name="Mitchell R.J."/>
        </authorList>
    </citation>
    <scope>NUCLEOTIDE SEQUENCE [LARGE SCALE GENOMIC DNA]</scope>
    <source>
        <strain evidence="8 9">A3.12</strain>
    </source>
</reference>
<dbReference type="Pfam" id="PF05140">
    <property type="entry name" value="ResB"/>
    <property type="match status" value="1"/>
</dbReference>
<dbReference type="PANTHER" id="PTHR31566">
    <property type="entry name" value="CYTOCHROME C BIOGENESIS PROTEIN CCS1, CHLOROPLASTIC"/>
    <property type="match status" value="1"/>
</dbReference>
<sequence length="538" mass="61579">MNTLVSYYRKVELFFGNLKFAVVIILLFAIALGYGTFMESYHGTEYANRLIYKSLWFMGIQFGMFLSILFATLIRLPMKKHLYGFYVIHAGLIILFLGSYVTYQSGVDGTVTLTPNLPARQVQINQDELKIQFPSKGKEVTVDLPYVAGPKNLGYEYEGIKLGTFLPFSENKQDWLPAKIEDQTQTSSRYRLYNENFGEFITLSLHPQSDFSNTQQLGLLNVHYMPFNLAACFSNNTPDGLIVWNGETTDCKSPTPAELKRRKNLAGKDVVEIDFKGDKVTFMPEMSPLPLNDKMELNENSPYRIFSKKLFEKNPHLFLFGKSAAYFDKTTSKWVSEKVEMNGEIPLPWMGFKLRLLEHRSDAYPTMVPSYVKPVQDNGQTVKGDLKAVEVMMDGHTFWVNSQEPIAYNKDGERVTFMVTKKTITLPYEIVLDNFKMDTDPGTNNPASYESFVTVFKGNEGSEKHHVYMNHPLKYQNFTFYQASYFQTNEGPFGSVLSVNFDPGRFWKYLGSLLLVLGSIWHYILRRKTVAKPGEARA</sequence>
<dbReference type="AlphaFoldDB" id="A0AAX4HJK4"/>
<feature type="transmembrane region" description="Helical" evidence="6">
    <location>
        <begin position="55"/>
        <end position="76"/>
    </location>
</feature>
<accession>A0AAX4HJK4</accession>
<evidence type="ECO:0000259" key="7">
    <source>
        <dbReference type="Pfam" id="PF05140"/>
    </source>
</evidence>
<dbReference type="RefSeq" id="WP_321390010.1">
    <property type="nucleotide sequence ID" value="NZ_CP139487.1"/>
</dbReference>
<dbReference type="EMBL" id="CP139487">
    <property type="protein sequence ID" value="WPU63390.1"/>
    <property type="molecule type" value="Genomic_DNA"/>
</dbReference>
<gene>
    <name evidence="8" type="ORF">SOO65_11900</name>
</gene>
<comment type="subcellular location">
    <subcellularLocation>
        <location evidence="1">Membrane</location>
        <topology evidence="1">Multi-pass membrane protein</topology>
    </subcellularLocation>
</comment>
<evidence type="ECO:0000313" key="9">
    <source>
        <dbReference type="Proteomes" id="UP001324634"/>
    </source>
</evidence>
<dbReference type="GO" id="GO:0016020">
    <property type="term" value="C:membrane"/>
    <property type="evidence" value="ECO:0007669"/>
    <property type="project" value="UniProtKB-SubCell"/>
</dbReference>
<dbReference type="Proteomes" id="UP001324634">
    <property type="component" value="Chromosome"/>
</dbReference>
<proteinExistence type="predicted"/>
<dbReference type="InterPro" id="IPR023494">
    <property type="entry name" value="Cyt_c_bgen_Ccs1/CcsB/ResB"/>
</dbReference>
<keyword evidence="3" id="KW-0201">Cytochrome c-type biogenesis</keyword>
<protein>
    <submittedName>
        <fullName evidence="8">Cytochrome c biogenesis protein ResB</fullName>
    </submittedName>
</protein>
<evidence type="ECO:0000256" key="5">
    <source>
        <dbReference type="ARBA" id="ARBA00023136"/>
    </source>
</evidence>